<evidence type="ECO:0000313" key="1">
    <source>
        <dbReference type="EMBL" id="GAG21610.1"/>
    </source>
</evidence>
<sequence length="94" mass="11060">VMLCEHVLDSEAFLVDLERADFYDRPSVEVLMFEAGYFVRSCRNWVSTEAIDQWLTELLSAVSINGNGEIEKAKERFNYYFGTDLSRKERLRIR</sequence>
<protein>
    <submittedName>
        <fullName evidence="1">Uncharacterized protein</fullName>
    </submittedName>
</protein>
<gene>
    <name evidence="1" type="ORF">S01H1_51243</name>
</gene>
<feature type="non-terminal residue" evidence="1">
    <location>
        <position position="1"/>
    </location>
</feature>
<reference evidence="1" key="1">
    <citation type="journal article" date="2014" name="Front. Microbiol.">
        <title>High frequency of phylogenetically diverse reductive dehalogenase-homologous genes in deep subseafloor sedimentary metagenomes.</title>
        <authorList>
            <person name="Kawai M."/>
            <person name="Futagami T."/>
            <person name="Toyoda A."/>
            <person name="Takaki Y."/>
            <person name="Nishi S."/>
            <person name="Hori S."/>
            <person name="Arai W."/>
            <person name="Tsubouchi T."/>
            <person name="Morono Y."/>
            <person name="Uchiyama I."/>
            <person name="Ito T."/>
            <person name="Fujiyama A."/>
            <person name="Inagaki F."/>
            <person name="Takami H."/>
        </authorList>
    </citation>
    <scope>NUCLEOTIDE SEQUENCE</scope>
    <source>
        <strain evidence="1">Expedition CK06-06</strain>
    </source>
</reference>
<proteinExistence type="predicted"/>
<dbReference type="EMBL" id="BARS01033061">
    <property type="protein sequence ID" value="GAG21610.1"/>
    <property type="molecule type" value="Genomic_DNA"/>
</dbReference>
<accession>X0VTN3</accession>
<comment type="caution">
    <text evidence="1">The sequence shown here is derived from an EMBL/GenBank/DDBJ whole genome shotgun (WGS) entry which is preliminary data.</text>
</comment>
<name>X0VTN3_9ZZZZ</name>
<dbReference type="AlphaFoldDB" id="X0VTN3"/>
<organism evidence="1">
    <name type="scientific">marine sediment metagenome</name>
    <dbReference type="NCBI Taxonomy" id="412755"/>
    <lineage>
        <taxon>unclassified sequences</taxon>
        <taxon>metagenomes</taxon>
        <taxon>ecological metagenomes</taxon>
    </lineage>
</organism>